<sequence>MLIPRVVPSASTSYTLESSGSRDRAPKPSTLLCHEPCIGVLACCPDTTFCIIIVVVASNKQQIAEGCWLVGSRTVRQGLELVVEFAIGLVLELDATKRGRKLDVVTEKTAWIVETCNSADSVETNVRYGITLENPGGRRAKTKEPGGSEWSRVDRAICVDRMRSYGRIRVLTSSLVLARSSREWNKIMAILMMVALWASRDIAALIARAKESRS</sequence>
<keyword evidence="2" id="KW-1185">Reference proteome</keyword>
<evidence type="ECO:0000313" key="2">
    <source>
        <dbReference type="Proteomes" id="UP000078541"/>
    </source>
</evidence>
<dbReference type="EMBL" id="KQ981490">
    <property type="protein sequence ID" value="KYN41149.1"/>
    <property type="molecule type" value="Genomic_DNA"/>
</dbReference>
<name>A0A195FMH4_9HYME</name>
<reference evidence="1 2" key="1">
    <citation type="submission" date="2016-03" db="EMBL/GenBank/DDBJ databases">
        <title>Trachymyrmex septentrionalis WGS genome.</title>
        <authorList>
            <person name="Nygaard S."/>
            <person name="Hu H."/>
            <person name="Boomsma J."/>
            <person name="Zhang G."/>
        </authorList>
    </citation>
    <scope>NUCLEOTIDE SEQUENCE [LARGE SCALE GENOMIC DNA]</scope>
    <source>
        <strain evidence="1">Tsep2-gDNA-1</strain>
        <tissue evidence="1">Whole body</tissue>
    </source>
</reference>
<protein>
    <submittedName>
        <fullName evidence="1">Uncharacterized protein</fullName>
    </submittedName>
</protein>
<gene>
    <name evidence="1" type="ORF">ALC56_04300</name>
</gene>
<dbReference type="AlphaFoldDB" id="A0A195FMH4"/>
<evidence type="ECO:0000313" key="1">
    <source>
        <dbReference type="EMBL" id="KYN41149.1"/>
    </source>
</evidence>
<proteinExistence type="predicted"/>
<organism evidence="1 2">
    <name type="scientific">Trachymyrmex septentrionalis</name>
    <dbReference type="NCBI Taxonomy" id="34720"/>
    <lineage>
        <taxon>Eukaryota</taxon>
        <taxon>Metazoa</taxon>
        <taxon>Ecdysozoa</taxon>
        <taxon>Arthropoda</taxon>
        <taxon>Hexapoda</taxon>
        <taxon>Insecta</taxon>
        <taxon>Pterygota</taxon>
        <taxon>Neoptera</taxon>
        <taxon>Endopterygota</taxon>
        <taxon>Hymenoptera</taxon>
        <taxon>Apocrita</taxon>
        <taxon>Aculeata</taxon>
        <taxon>Formicoidea</taxon>
        <taxon>Formicidae</taxon>
        <taxon>Myrmicinae</taxon>
        <taxon>Trachymyrmex</taxon>
    </lineage>
</organism>
<dbReference type="Proteomes" id="UP000078541">
    <property type="component" value="Unassembled WGS sequence"/>
</dbReference>
<accession>A0A195FMH4</accession>